<organism evidence="1">
    <name type="scientific">Medicago truncatula</name>
    <name type="common">Barrel medic</name>
    <name type="synonym">Medicago tribuloides</name>
    <dbReference type="NCBI Taxonomy" id="3880"/>
    <lineage>
        <taxon>Eukaryota</taxon>
        <taxon>Viridiplantae</taxon>
        <taxon>Streptophyta</taxon>
        <taxon>Embryophyta</taxon>
        <taxon>Tracheophyta</taxon>
        <taxon>Spermatophyta</taxon>
        <taxon>Magnoliopsida</taxon>
        <taxon>eudicotyledons</taxon>
        <taxon>Gunneridae</taxon>
        <taxon>Pentapetalae</taxon>
        <taxon>rosids</taxon>
        <taxon>fabids</taxon>
        <taxon>Fabales</taxon>
        <taxon>Fabaceae</taxon>
        <taxon>Papilionoideae</taxon>
        <taxon>50 kb inversion clade</taxon>
        <taxon>NPAAA clade</taxon>
        <taxon>Hologalegina</taxon>
        <taxon>IRL clade</taxon>
        <taxon>Trifolieae</taxon>
        <taxon>Medicago</taxon>
    </lineage>
</organism>
<reference evidence="1" key="1">
    <citation type="submission" date="2005-01" db="EMBL/GenBank/DDBJ databases">
        <authorList>
            <person name="Town C.D."/>
        </authorList>
    </citation>
    <scope>NUCLEOTIDE SEQUENCE</scope>
</reference>
<protein>
    <submittedName>
        <fullName evidence="1">Uncharacterized protein</fullName>
    </submittedName>
</protein>
<evidence type="ECO:0000313" key="1">
    <source>
        <dbReference type="EMBL" id="ABN08301.1"/>
    </source>
</evidence>
<name>A2Q3V1_MEDTR</name>
<sequence length="132" mass="15242">MYFSSQVIMSRSLCFKSKIGPESFLSEIGDQPYFLKNFSNTISTSNDCSGVRFQDLYNYIDVKLNDFKITIVNSDQSQKISILEKFAASFFMAFCVIPDESILKQLETPSKVKEGVRSEWTHLGYHKNHETW</sequence>
<proteinExistence type="predicted"/>
<dbReference type="AlphaFoldDB" id="A2Q3V1"/>
<gene>
    <name evidence="1" type="ORF">MtrDRAFT_AC155889g30v2</name>
</gene>
<accession>A2Q3V1</accession>
<reference evidence="1" key="2">
    <citation type="submission" date="2007-03" db="EMBL/GenBank/DDBJ databases">
        <authorList>
            <consortium name="The International Medicago Genome Annotation Group"/>
        </authorList>
    </citation>
    <scope>NUCLEOTIDE SEQUENCE</scope>
</reference>
<dbReference type="EMBL" id="AC155889">
    <property type="protein sequence ID" value="ABN08301.1"/>
    <property type="molecule type" value="Genomic_DNA"/>
</dbReference>
<dbReference type="ExpressionAtlas" id="A2Q3V1">
    <property type="expression patterns" value="differential"/>
</dbReference>